<dbReference type="InterPro" id="IPR028107">
    <property type="entry name" value="Spatacsin_C_dom"/>
</dbReference>
<accession>A0A8J6HID7</accession>
<dbReference type="Pfam" id="PF14649">
    <property type="entry name" value="Spatacsin_C"/>
    <property type="match status" value="1"/>
</dbReference>
<dbReference type="Pfam" id="PF02191">
    <property type="entry name" value="OLF"/>
    <property type="match status" value="1"/>
</dbReference>
<dbReference type="PANTHER" id="PTHR13650:SF0">
    <property type="entry name" value="SPATACSIN"/>
    <property type="match status" value="1"/>
</dbReference>
<proteinExistence type="predicted"/>
<evidence type="ECO:0000259" key="3">
    <source>
        <dbReference type="PROSITE" id="PS50835"/>
    </source>
</evidence>
<dbReference type="InterPro" id="IPR007110">
    <property type="entry name" value="Ig-like_dom"/>
</dbReference>
<dbReference type="GO" id="GO:0048489">
    <property type="term" value="P:synaptic vesicle transport"/>
    <property type="evidence" value="ECO:0007669"/>
    <property type="project" value="TreeGrafter"/>
</dbReference>
<dbReference type="EMBL" id="JABDTM020023751">
    <property type="protein sequence ID" value="KAH0814933.1"/>
    <property type="molecule type" value="Genomic_DNA"/>
</dbReference>
<evidence type="ECO:0000256" key="2">
    <source>
        <dbReference type="SAM" id="MobiDB-lite"/>
    </source>
</evidence>
<dbReference type="Pfam" id="PF01391">
    <property type="entry name" value="Collagen"/>
    <property type="match status" value="1"/>
</dbReference>
<dbReference type="Pfam" id="PF13927">
    <property type="entry name" value="Ig_3"/>
    <property type="match status" value="1"/>
</dbReference>
<dbReference type="GO" id="GO:0030425">
    <property type="term" value="C:dendrite"/>
    <property type="evidence" value="ECO:0007669"/>
    <property type="project" value="TreeGrafter"/>
</dbReference>
<dbReference type="GO" id="GO:0007409">
    <property type="term" value="P:axonogenesis"/>
    <property type="evidence" value="ECO:0007669"/>
    <property type="project" value="TreeGrafter"/>
</dbReference>
<dbReference type="InterPro" id="IPR013783">
    <property type="entry name" value="Ig-like_fold"/>
</dbReference>
<comment type="caution">
    <text evidence="5">The sequence shown here is derived from an EMBL/GenBank/DDBJ whole genome shotgun (WGS) entry which is preliminary data.</text>
</comment>
<dbReference type="PROSITE" id="PS51132">
    <property type="entry name" value="OLF"/>
    <property type="match status" value="1"/>
</dbReference>
<feature type="domain" description="Ig-like" evidence="3">
    <location>
        <begin position="1439"/>
        <end position="1481"/>
    </location>
</feature>
<feature type="region of interest" description="Disordered" evidence="2">
    <location>
        <begin position="1305"/>
        <end position="1423"/>
    </location>
</feature>
<dbReference type="GO" id="GO:0008088">
    <property type="term" value="P:axo-dendritic transport"/>
    <property type="evidence" value="ECO:0007669"/>
    <property type="project" value="TreeGrafter"/>
</dbReference>
<keyword evidence="6" id="KW-1185">Reference proteome</keyword>
<dbReference type="InterPro" id="IPR003112">
    <property type="entry name" value="Olfac-like_dom"/>
</dbReference>
<dbReference type="GO" id="GO:0045202">
    <property type="term" value="C:synapse"/>
    <property type="evidence" value="ECO:0007669"/>
    <property type="project" value="TreeGrafter"/>
</dbReference>
<dbReference type="GO" id="GO:0005737">
    <property type="term" value="C:cytoplasm"/>
    <property type="evidence" value="ECO:0007669"/>
    <property type="project" value="TreeGrafter"/>
</dbReference>
<dbReference type="PANTHER" id="PTHR13650">
    <property type="entry name" value="SPATACSIN"/>
    <property type="match status" value="1"/>
</dbReference>
<reference evidence="5" key="2">
    <citation type="submission" date="2021-08" db="EMBL/GenBank/DDBJ databases">
        <authorList>
            <person name="Eriksson T."/>
        </authorList>
    </citation>
    <scope>NUCLEOTIDE SEQUENCE</scope>
    <source>
        <strain evidence="5">Stoneville</strain>
        <tissue evidence="5">Whole head</tissue>
    </source>
</reference>
<reference evidence="5" key="1">
    <citation type="journal article" date="2020" name="J Insects Food Feed">
        <title>The yellow mealworm (Tenebrio molitor) genome: a resource for the emerging insects as food and feed industry.</title>
        <authorList>
            <person name="Eriksson T."/>
            <person name="Andere A."/>
            <person name="Kelstrup H."/>
            <person name="Emery V."/>
            <person name="Picard C."/>
        </authorList>
    </citation>
    <scope>NUCLEOTIDE SEQUENCE</scope>
    <source>
        <strain evidence="5">Stoneville</strain>
        <tissue evidence="5">Whole head</tissue>
    </source>
</reference>
<dbReference type="InterPro" id="IPR008160">
    <property type="entry name" value="Collagen"/>
</dbReference>
<gene>
    <name evidence="5" type="ORF">GEV33_007858</name>
</gene>
<feature type="domain" description="Olfactomedin-like" evidence="4">
    <location>
        <begin position="1331"/>
        <end position="1610"/>
    </location>
</feature>
<dbReference type="InterPro" id="IPR028103">
    <property type="entry name" value="Spatacsin"/>
</dbReference>
<dbReference type="SMART" id="SM00284">
    <property type="entry name" value="OLF"/>
    <property type="match status" value="1"/>
</dbReference>
<evidence type="ECO:0000259" key="4">
    <source>
        <dbReference type="PROSITE" id="PS51132"/>
    </source>
</evidence>
<organism evidence="5 6">
    <name type="scientific">Tenebrio molitor</name>
    <name type="common">Yellow mealworm beetle</name>
    <dbReference type="NCBI Taxonomy" id="7067"/>
    <lineage>
        <taxon>Eukaryota</taxon>
        <taxon>Metazoa</taxon>
        <taxon>Ecdysozoa</taxon>
        <taxon>Arthropoda</taxon>
        <taxon>Hexapoda</taxon>
        <taxon>Insecta</taxon>
        <taxon>Pterygota</taxon>
        <taxon>Neoptera</taxon>
        <taxon>Endopterygota</taxon>
        <taxon>Coleoptera</taxon>
        <taxon>Polyphaga</taxon>
        <taxon>Cucujiformia</taxon>
        <taxon>Tenebrionidae</taxon>
        <taxon>Tenebrio</taxon>
    </lineage>
</organism>
<evidence type="ECO:0000256" key="1">
    <source>
        <dbReference type="PROSITE-ProRule" id="PRU00446"/>
    </source>
</evidence>
<dbReference type="SUPFAM" id="SSF48726">
    <property type="entry name" value="Immunoglobulin"/>
    <property type="match status" value="1"/>
</dbReference>
<name>A0A8J6HID7_TENMO</name>
<protein>
    <submittedName>
        <fullName evidence="5">Uncharacterized protein</fullName>
    </submittedName>
</protein>
<dbReference type="Proteomes" id="UP000719412">
    <property type="component" value="Unassembled WGS sequence"/>
</dbReference>
<dbReference type="InterPro" id="IPR036179">
    <property type="entry name" value="Ig-like_dom_sf"/>
</dbReference>
<comment type="caution">
    <text evidence="1">Lacks conserved residue(s) required for the propagation of feature annotation.</text>
</comment>
<evidence type="ECO:0000313" key="5">
    <source>
        <dbReference type="EMBL" id="KAH0814933.1"/>
    </source>
</evidence>
<evidence type="ECO:0000313" key="6">
    <source>
        <dbReference type="Proteomes" id="UP000719412"/>
    </source>
</evidence>
<dbReference type="GO" id="GO:0030424">
    <property type="term" value="C:axon"/>
    <property type="evidence" value="ECO:0007669"/>
    <property type="project" value="TreeGrafter"/>
</dbReference>
<dbReference type="Gene3D" id="2.60.40.10">
    <property type="entry name" value="Immunoglobulins"/>
    <property type="match status" value="1"/>
</dbReference>
<dbReference type="GO" id="GO:0007268">
    <property type="term" value="P:chemical synaptic transmission"/>
    <property type="evidence" value="ECO:0007669"/>
    <property type="project" value="TreeGrafter"/>
</dbReference>
<dbReference type="PROSITE" id="PS50835">
    <property type="entry name" value="IG_LIKE"/>
    <property type="match status" value="1"/>
</dbReference>
<sequence length="1640" mass="186469">MTSLSSQNKFNGHNQGYDQKYLLELFFNNDDDTYTVQNLLEKILIETVESDSFLNGAHVIKAVKMFEVVVQCSELNNIKLPELFLKYFASRNLWLPFLILAQIHDYPIDQIKLLTQFFKSPNMLEHLTHGVVHHIEIEEKNVLIRERDSRKYLLSKVGVRKNVEIVAQHSSHSLKSQSSFESGESSSSSDLFEIDVSNIKATLLQTLIRCHNSTDPPKALLQASQLYRNPLLAIFATSYEPDSVITNWLTWLTVSCEMCKMFTNYEAAAVSANSVTNLLEKCLRSGHPKTVLESFEIFIPENPLKIFMEFLYNYYKLNFNSSLLLAKLETFQVSLKSSRKNSTISETDREMTYLNNKLWIETTAVRLLLAVIGCSCTSSYEQISIVENFDNVLSILKALYYSNSNVTLDISVIFDMKNSRQAVVSCINELLDGQQYRVALKIAQIEKLPPDLILVKKWQSKMNDRSDQHFWQICNESFTKHNVTADCVVDFYVDCSETFSDFLEKFTLLKLAWEWAQKYDLSCQYELEKKMWIAFLRLEEKNRDLDIFDIQSTSYLYKDLINTLGNIVPVEDELNKDFASQIDRIVSFALNRGNFWLALKLQKMFNCKNTDLETLKLCHSLAEGILLPYQLNAEQRLLLSNVNYLRTYSSRKKTYLSTRISTVSSSSHSPANSLHIQTTDCIDSYMNDTLAILKLLSEHLHNGLEIGQNIFMNYRISINIDIPYQVVVVATDYMKLLRDALGHNCLNKLDVVHDFIWAYKWSKHDVADFICEELVNATSRYVDSQQDRLTMWDLSLDQDFVQVLQLLQDNCSILGYKIYSYASTLYKSHIESESLFKTSNLALVTELLIRAHECFTADCNMEGISMILKKSKEIVANFLVLQDWKLIVRLLTGIGRYTEMNYVFQILKENDQFEFLLRKGLRKDGALKVALLEYLNKFCPDNRDLYKIVALHFTLFSEVAMLWEKEAQNVIKNLVTISKLEMQNNKMNPEEEPFILFQNTDSTKKFLRKALENYIHATDFHLQGEKLNKAINSTRQAELVALQLGIISEVPTNGLRGRTLVFAGAASGCFREASVDGYRDFGVLSGNGWLGTADLGLCGCGLGMLLTRRFLSSRCDKNSVEMSAMEPKSTPAEINATSRLPYHHRNPSYTIRVICCILFICLTEICLAHYVYRLINSEIRSDYVTKQDFRQYFLNEIRSVDGRNEIFRILREFGRTGNTSNRKKRSATENLNYNMLGSPSDEPHVEFFNPELRSTLEAKDELIRQQTGNKGAAPGGDSWIWLTSYSRIPEKALEGYCKKVHQFCPPGRPGPIGPPGTEGPKGERGDKGFPGVPGQMGHRGLPGFPGEKGSQGRSGLDGRDGIPGEPGLDGMPGRNGYDGVPGVNGKPGLPGKDGRNGTDGLTGPKGKPGRHGRDGDPGKPGGTFYQINGKNISELLIPPSIAGAQLNPMGPIVVHEGENVRLHCSATGNPNPHVTWMKLGKRPISRGAWQECICSVQRVLQSDFRKDTILGQMDVNLMKINYIWNVSINHHKVGEMFIVCGVLYAVDSVSDRNTKIRFALDLYNEKLLDVNLAFSNPFKKTTMIGYNHRNKELYTWDKGNQLTYPVRYHELDYNSTDKDDKTMGSDFAQRDMPTGYNIYH</sequence>